<accession>A0A1T5CDI9</accession>
<evidence type="ECO:0000313" key="1">
    <source>
        <dbReference type="EMBL" id="SKB57518.1"/>
    </source>
</evidence>
<sequence length="111" mass="12511">MIQKLQIPALVLAASFLLTEAGKGLHFVVYHLAPAHNEHCHHQCDASSTNSEEDICVFSQIQFFPASVSEPSLCCKPFIRAKKISSFIEIKIYCQTITFYHQRGPPPLFTF</sequence>
<evidence type="ECO:0000313" key="2">
    <source>
        <dbReference type="Proteomes" id="UP000191055"/>
    </source>
</evidence>
<proteinExistence type="predicted"/>
<protein>
    <submittedName>
        <fullName evidence="1">Uncharacterized protein</fullName>
    </submittedName>
</protein>
<gene>
    <name evidence="1" type="ORF">SAMN03080601_00778</name>
</gene>
<dbReference type="AlphaFoldDB" id="A0A1T5CDI9"/>
<name>A0A1T5CDI9_9BACT</name>
<dbReference type="KEGG" id="asx:CDL62_12125"/>
<dbReference type="EMBL" id="FUYV01000003">
    <property type="protein sequence ID" value="SKB57518.1"/>
    <property type="molecule type" value="Genomic_DNA"/>
</dbReference>
<reference evidence="1 2" key="1">
    <citation type="submission" date="2017-02" db="EMBL/GenBank/DDBJ databases">
        <authorList>
            <person name="Peterson S.W."/>
        </authorList>
    </citation>
    <scope>NUCLEOTIDE SEQUENCE [LARGE SCALE GENOMIC DNA]</scope>
    <source>
        <strain evidence="1 2">DSM 24412</strain>
    </source>
</reference>
<dbReference type="RefSeq" id="WP_079556569.1">
    <property type="nucleotide sequence ID" value="NZ_CP021904.1"/>
</dbReference>
<dbReference type="OrthoDB" id="9906230at2"/>
<organism evidence="1 2">
    <name type="scientific">Alkalitalea saponilacus</name>
    <dbReference type="NCBI Taxonomy" id="889453"/>
    <lineage>
        <taxon>Bacteria</taxon>
        <taxon>Pseudomonadati</taxon>
        <taxon>Bacteroidota</taxon>
        <taxon>Bacteroidia</taxon>
        <taxon>Marinilabiliales</taxon>
        <taxon>Marinilabiliaceae</taxon>
        <taxon>Alkalitalea</taxon>
    </lineage>
</organism>
<dbReference type="STRING" id="889453.SAMN03080601_00778"/>
<dbReference type="Proteomes" id="UP000191055">
    <property type="component" value="Unassembled WGS sequence"/>
</dbReference>
<keyword evidence="2" id="KW-1185">Reference proteome</keyword>